<dbReference type="NCBIfam" id="NF033228">
    <property type="entry name" value="div_inhib_SidA"/>
    <property type="match status" value="1"/>
</dbReference>
<organism evidence="2 3">
    <name type="scientific">Phenylobacterium conjunctum</name>
    <dbReference type="NCBI Taxonomy" id="1298959"/>
    <lineage>
        <taxon>Bacteria</taxon>
        <taxon>Pseudomonadati</taxon>
        <taxon>Pseudomonadota</taxon>
        <taxon>Alphaproteobacteria</taxon>
        <taxon>Caulobacterales</taxon>
        <taxon>Caulobacteraceae</taxon>
        <taxon>Phenylobacterium</taxon>
    </lineage>
</organism>
<dbReference type="EMBL" id="JBHTLQ010000014">
    <property type="protein sequence ID" value="MFD1190572.1"/>
    <property type="molecule type" value="Genomic_DNA"/>
</dbReference>
<dbReference type="RefSeq" id="WP_377353239.1">
    <property type="nucleotide sequence ID" value="NZ_JBHTLQ010000014.1"/>
</dbReference>
<protein>
    <submittedName>
        <fullName evidence="2">Cell division inhibitor SidA</fullName>
    </submittedName>
</protein>
<dbReference type="Proteomes" id="UP001597216">
    <property type="component" value="Unassembled WGS sequence"/>
</dbReference>
<evidence type="ECO:0000313" key="2">
    <source>
        <dbReference type="EMBL" id="MFD1190572.1"/>
    </source>
</evidence>
<evidence type="ECO:0000313" key="3">
    <source>
        <dbReference type="Proteomes" id="UP001597216"/>
    </source>
</evidence>
<name>A0ABW3T3K9_9CAUL</name>
<keyword evidence="1" id="KW-0812">Transmembrane</keyword>
<keyword evidence="1" id="KW-1133">Transmembrane helix</keyword>
<proteinExistence type="predicted"/>
<comment type="caution">
    <text evidence="2">The sequence shown here is derived from an EMBL/GenBank/DDBJ whole genome shotgun (WGS) entry which is preliminary data.</text>
</comment>
<accession>A0ABW3T3K9</accession>
<feature type="transmembrane region" description="Helical" evidence="1">
    <location>
        <begin position="9"/>
        <end position="28"/>
    </location>
</feature>
<evidence type="ECO:0000256" key="1">
    <source>
        <dbReference type="SAM" id="Phobius"/>
    </source>
</evidence>
<sequence length="29" mass="3216">MVRLARESLAFVSVASFVWMMCQVAQLAA</sequence>
<keyword evidence="3" id="KW-1185">Reference proteome</keyword>
<keyword evidence="1" id="KW-0472">Membrane</keyword>
<reference evidence="3" key="1">
    <citation type="journal article" date="2019" name="Int. J. Syst. Evol. Microbiol.">
        <title>The Global Catalogue of Microorganisms (GCM) 10K type strain sequencing project: providing services to taxonomists for standard genome sequencing and annotation.</title>
        <authorList>
            <consortium name="The Broad Institute Genomics Platform"/>
            <consortium name="The Broad Institute Genome Sequencing Center for Infectious Disease"/>
            <person name="Wu L."/>
            <person name="Ma J."/>
        </authorList>
    </citation>
    <scope>NUCLEOTIDE SEQUENCE [LARGE SCALE GENOMIC DNA]</scope>
    <source>
        <strain evidence="3">CCUG 55074</strain>
    </source>
</reference>
<gene>
    <name evidence="2" type="primary">sidA</name>
    <name evidence="2" type="ORF">ACFQ27_08275</name>
</gene>